<comment type="caution">
    <text evidence="2">The sequence shown here is derived from an EMBL/GenBank/DDBJ whole genome shotgun (WGS) entry which is preliminary data.</text>
</comment>
<dbReference type="AlphaFoldDB" id="A0ABD2L2H0"/>
<feature type="compositionally biased region" description="Basic residues" evidence="1">
    <location>
        <begin position="48"/>
        <end position="57"/>
    </location>
</feature>
<organism evidence="2 3">
    <name type="scientific">Heterodera trifolii</name>
    <dbReference type="NCBI Taxonomy" id="157864"/>
    <lineage>
        <taxon>Eukaryota</taxon>
        <taxon>Metazoa</taxon>
        <taxon>Ecdysozoa</taxon>
        <taxon>Nematoda</taxon>
        <taxon>Chromadorea</taxon>
        <taxon>Rhabditida</taxon>
        <taxon>Tylenchina</taxon>
        <taxon>Tylenchomorpha</taxon>
        <taxon>Tylenchoidea</taxon>
        <taxon>Heteroderidae</taxon>
        <taxon>Heteroderinae</taxon>
        <taxon>Heterodera</taxon>
    </lineage>
</organism>
<sequence>MKQLLTYSVRTCSCVLRFCFQVDERMVFKIAGSERITQRKKIADKVRKSARSTKKQRQQTETDSRTSGEEITFGDGVTADLAEKFYDSVEGLDGIFAPIAKLKNKMNGLICPNMKNKPVTMFNSCQGDLKDEGVELSKRTLSNRNWPQRR</sequence>
<evidence type="ECO:0000256" key="1">
    <source>
        <dbReference type="SAM" id="MobiDB-lite"/>
    </source>
</evidence>
<reference evidence="2 3" key="1">
    <citation type="submission" date="2024-10" db="EMBL/GenBank/DDBJ databases">
        <authorList>
            <person name="Kim D."/>
        </authorList>
    </citation>
    <scope>NUCLEOTIDE SEQUENCE [LARGE SCALE GENOMIC DNA]</scope>
    <source>
        <strain evidence="2">BH-2024</strain>
    </source>
</reference>
<dbReference type="Proteomes" id="UP001620626">
    <property type="component" value="Unassembled WGS sequence"/>
</dbReference>
<gene>
    <name evidence="2" type="ORF">niasHT_015194</name>
</gene>
<feature type="region of interest" description="Disordered" evidence="1">
    <location>
        <begin position="42"/>
        <end position="71"/>
    </location>
</feature>
<evidence type="ECO:0000313" key="2">
    <source>
        <dbReference type="EMBL" id="KAL3109349.1"/>
    </source>
</evidence>
<evidence type="ECO:0000313" key="3">
    <source>
        <dbReference type="Proteomes" id="UP001620626"/>
    </source>
</evidence>
<name>A0ABD2L2H0_9BILA</name>
<dbReference type="EMBL" id="JBICBT010000573">
    <property type="protein sequence ID" value="KAL3109349.1"/>
    <property type="molecule type" value="Genomic_DNA"/>
</dbReference>
<keyword evidence="3" id="KW-1185">Reference proteome</keyword>
<protein>
    <submittedName>
        <fullName evidence="2">Uncharacterized protein</fullName>
    </submittedName>
</protein>
<feature type="compositionally biased region" description="Basic and acidic residues" evidence="1">
    <location>
        <begin position="58"/>
        <end position="68"/>
    </location>
</feature>
<accession>A0ABD2L2H0</accession>
<proteinExistence type="predicted"/>